<organism evidence="1 2">
    <name type="scientific">Candidatus Akkermansia intestinigallinarum</name>
    <dbReference type="NCBI Taxonomy" id="2838431"/>
    <lineage>
        <taxon>Bacteria</taxon>
        <taxon>Pseudomonadati</taxon>
        <taxon>Verrucomicrobiota</taxon>
        <taxon>Verrucomicrobiia</taxon>
        <taxon>Verrucomicrobiales</taxon>
        <taxon>Akkermansiaceae</taxon>
        <taxon>Akkermansia</taxon>
    </lineage>
</organism>
<gene>
    <name evidence="1" type="ORF">H9862_08620</name>
</gene>
<accession>A0A9D2AIN0</accession>
<dbReference type="InterPro" id="IPR036389">
    <property type="entry name" value="RNase_III_sf"/>
</dbReference>
<evidence type="ECO:0000313" key="1">
    <source>
        <dbReference type="EMBL" id="HIX20646.1"/>
    </source>
</evidence>
<proteinExistence type="predicted"/>
<reference evidence="1" key="1">
    <citation type="journal article" date="2021" name="PeerJ">
        <title>Extensive microbial diversity within the chicken gut microbiome revealed by metagenomics and culture.</title>
        <authorList>
            <person name="Gilroy R."/>
            <person name="Ravi A."/>
            <person name="Getino M."/>
            <person name="Pursley I."/>
            <person name="Horton D.L."/>
            <person name="Alikhan N.F."/>
            <person name="Baker D."/>
            <person name="Gharbi K."/>
            <person name="Hall N."/>
            <person name="Watson M."/>
            <person name="Adriaenssens E.M."/>
            <person name="Foster-Nyarko E."/>
            <person name="Jarju S."/>
            <person name="Secka A."/>
            <person name="Antonio M."/>
            <person name="Oren A."/>
            <person name="Chaudhuri R.R."/>
            <person name="La Ragione R."/>
            <person name="Hildebrand F."/>
            <person name="Pallen M.J."/>
        </authorList>
    </citation>
    <scope>NUCLEOTIDE SEQUENCE</scope>
    <source>
        <strain evidence="1">14975</strain>
    </source>
</reference>
<protein>
    <submittedName>
        <fullName evidence="1">Uncharacterized protein</fullName>
    </submittedName>
</protein>
<dbReference type="GO" id="GO:0004525">
    <property type="term" value="F:ribonuclease III activity"/>
    <property type="evidence" value="ECO:0007669"/>
    <property type="project" value="InterPro"/>
</dbReference>
<dbReference type="AlphaFoldDB" id="A0A9D2AIN0"/>
<reference evidence="1" key="2">
    <citation type="submission" date="2021-04" db="EMBL/GenBank/DDBJ databases">
        <authorList>
            <person name="Gilroy R."/>
        </authorList>
    </citation>
    <scope>NUCLEOTIDE SEQUENCE</scope>
    <source>
        <strain evidence="1">14975</strain>
    </source>
</reference>
<dbReference type="Proteomes" id="UP000823964">
    <property type="component" value="Unassembled WGS sequence"/>
</dbReference>
<dbReference type="GO" id="GO:0006396">
    <property type="term" value="P:RNA processing"/>
    <property type="evidence" value="ECO:0007669"/>
    <property type="project" value="InterPro"/>
</dbReference>
<dbReference type="SUPFAM" id="SSF69065">
    <property type="entry name" value="RNase III domain-like"/>
    <property type="match status" value="1"/>
</dbReference>
<comment type="caution">
    <text evidence="1">The sequence shown here is derived from an EMBL/GenBank/DDBJ whole genome shotgun (WGS) entry which is preliminary data.</text>
</comment>
<name>A0A9D2AIN0_9BACT</name>
<sequence length="102" mass="11585">MSSLPPDLDPVVRAQAWVGDAILALYVREWILSFRGGIDGKLFIEFTSNDFLRLTGNATAVEAQIGRVFKSDGLEAAYAWIEHHLRPRMEERLHRLRHKGLA</sequence>
<dbReference type="EMBL" id="DXFQ01000161">
    <property type="protein sequence ID" value="HIX20646.1"/>
    <property type="molecule type" value="Genomic_DNA"/>
</dbReference>
<evidence type="ECO:0000313" key="2">
    <source>
        <dbReference type="Proteomes" id="UP000823964"/>
    </source>
</evidence>